<keyword evidence="3" id="KW-0349">Heme</keyword>
<evidence type="ECO:0000313" key="4">
    <source>
        <dbReference type="EMBL" id="CAG8692719.1"/>
    </source>
</evidence>
<dbReference type="InterPro" id="IPR036396">
    <property type="entry name" value="Cyt_P450_sf"/>
</dbReference>
<comment type="caution">
    <text evidence="4">The sequence shown here is derived from an EMBL/GenBank/DDBJ whole genome shotgun (WGS) entry which is preliminary data.</text>
</comment>
<keyword evidence="3" id="KW-0560">Oxidoreductase</keyword>
<name>A0ABN7UXY6_GIGMA</name>
<comment type="similarity">
    <text evidence="3">Belongs to the cytochrome P450 family.</text>
</comment>
<reference evidence="4 5" key="1">
    <citation type="submission" date="2021-06" db="EMBL/GenBank/DDBJ databases">
        <authorList>
            <person name="Kallberg Y."/>
            <person name="Tangrot J."/>
            <person name="Rosling A."/>
        </authorList>
    </citation>
    <scope>NUCLEOTIDE SEQUENCE [LARGE SCALE GENOMIC DNA]</scope>
    <source>
        <strain evidence="4 5">120-4 pot B 10/14</strain>
    </source>
</reference>
<dbReference type="Pfam" id="PF00067">
    <property type="entry name" value="p450"/>
    <property type="match status" value="1"/>
</dbReference>
<evidence type="ECO:0000313" key="5">
    <source>
        <dbReference type="Proteomes" id="UP000789901"/>
    </source>
</evidence>
<dbReference type="SUPFAM" id="SSF48264">
    <property type="entry name" value="Cytochrome P450"/>
    <property type="match status" value="1"/>
</dbReference>
<evidence type="ECO:0000256" key="1">
    <source>
        <dbReference type="ARBA" id="ARBA00022723"/>
    </source>
</evidence>
<dbReference type="Gene3D" id="1.10.630.10">
    <property type="entry name" value="Cytochrome P450"/>
    <property type="match status" value="1"/>
</dbReference>
<dbReference type="EMBL" id="CAJVQB010006856">
    <property type="protein sequence ID" value="CAG8692719.1"/>
    <property type="molecule type" value="Genomic_DNA"/>
</dbReference>
<dbReference type="PRINTS" id="PR00463">
    <property type="entry name" value="EP450I"/>
</dbReference>
<dbReference type="PROSITE" id="PS00086">
    <property type="entry name" value="CYTOCHROME_P450"/>
    <property type="match status" value="1"/>
</dbReference>
<gene>
    <name evidence="4" type="ORF">GMARGA_LOCUS11622</name>
</gene>
<proteinExistence type="inferred from homology"/>
<evidence type="ECO:0000256" key="2">
    <source>
        <dbReference type="ARBA" id="ARBA00023004"/>
    </source>
</evidence>
<dbReference type="InterPro" id="IPR002401">
    <property type="entry name" value="Cyt_P450_E_grp-I"/>
</dbReference>
<keyword evidence="5" id="KW-1185">Reference proteome</keyword>
<keyword evidence="3" id="KW-0503">Monooxygenase</keyword>
<evidence type="ECO:0000256" key="3">
    <source>
        <dbReference type="RuleBase" id="RU000461"/>
    </source>
</evidence>
<dbReference type="InterPro" id="IPR017972">
    <property type="entry name" value="Cyt_P450_CS"/>
</dbReference>
<protein>
    <submittedName>
        <fullName evidence="4">10097_t:CDS:1</fullName>
    </submittedName>
</protein>
<dbReference type="Proteomes" id="UP000789901">
    <property type="component" value="Unassembled WGS sequence"/>
</dbReference>
<organism evidence="4 5">
    <name type="scientific">Gigaspora margarita</name>
    <dbReference type="NCBI Taxonomy" id="4874"/>
    <lineage>
        <taxon>Eukaryota</taxon>
        <taxon>Fungi</taxon>
        <taxon>Fungi incertae sedis</taxon>
        <taxon>Mucoromycota</taxon>
        <taxon>Glomeromycotina</taxon>
        <taxon>Glomeromycetes</taxon>
        <taxon>Diversisporales</taxon>
        <taxon>Gigasporaceae</taxon>
        <taxon>Gigaspora</taxon>
    </lineage>
</organism>
<dbReference type="InterPro" id="IPR001128">
    <property type="entry name" value="Cyt_P450"/>
</dbReference>
<feature type="non-terminal residue" evidence="4">
    <location>
        <position position="1"/>
    </location>
</feature>
<sequence length="74" mass="8211">IKSKVSNINFLPFGAGATNCLGMKMAQLEFKSILSVLIGNFEFKLVEGFTFTKKRIDLTKPIPGIDLLVSKIDY</sequence>
<keyword evidence="2 3" id="KW-0408">Iron</keyword>
<accession>A0ABN7UXY6</accession>
<keyword evidence="1 3" id="KW-0479">Metal-binding</keyword>